<evidence type="ECO:0000313" key="3">
    <source>
        <dbReference type="Proteomes" id="UP000218811"/>
    </source>
</evidence>
<name>A0A2H3JHK4_WOLCO</name>
<evidence type="ECO:0000256" key="1">
    <source>
        <dbReference type="SAM" id="MobiDB-lite"/>
    </source>
</evidence>
<proteinExistence type="predicted"/>
<organism evidence="2 3">
    <name type="scientific">Wolfiporia cocos (strain MD-104)</name>
    <name type="common">Brown rot fungus</name>
    <dbReference type="NCBI Taxonomy" id="742152"/>
    <lineage>
        <taxon>Eukaryota</taxon>
        <taxon>Fungi</taxon>
        <taxon>Dikarya</taxon>
        <taxon>Basidiomycota</taxon>
        <taxon>Agaricomycotina</taxon>
        <taxon>Agaricomycetes</taxon>
        <taxon>Polyporales</taxon>
        <taxon>Phaeolaceae</taxon>
        <taxon>Wolfiporia</taxon>
    </lineage>
</organism>
<feature type="region of interest" description="Disordered" evidence="1">
    <location>
        <begin position="1"/>
        <end position="25"/>
    </location>
</feature>
<sequence length="99" mass="10990">MRLSPTPDEGQRSVPARGMPAQSPRRFPKLRIWHSASLLHFPCRAHSSAVGAEGHRNHRELLAAPEARATHSSGRPAAVFLVRRSVCYDWTPLESIEGD</sequence>
<dbReference type="EMBL" id="KB467909">
    <property type="protein sequence ID" value="PCH37208.1"/>
    <property type="molecule type" value="Genomic_DNA"/>
</dbReference>
<accession>A0A2H3JHK4</accession>
<evidence type="ECO:0000313" key="2">
    <source>
        <dbReference type="EMBL" id="PCH37208.1"/>
    </source>
</evidence>
<dbReference type="Proteomes" id="UP000218811">
    <property type="component" value="Unassembled WGS sequence"/>
</dbReference>
<dbReference type="AlphaFoldDB" id="A0A2H3JHK4"/>
<keyword evidence="3" id="KW-1185">Reference proteome</keyword>
<protein>
    <submittedName>
        <fullName evidence="2">Uncharacterized protein</fullName>
    </submittedName>
</protein>
<reference evidence="2 3" key="1">
    <citation type="journal article" date="2012" name="Science">
        <title>The Paleozoic origin of enzymatic lignin decomposition reconstructed from 31 fungal genomes.</title>
        <authorList>
            <person name="Floudas D."/>
            <person name="Binder M."/>
            <person name="Riley R."/>
            <person name="Barry K."/>
            <person name="Blanchette R.A."/>
            <person name="Henrissat B."/>
            <person name="Martinez A.T."/>
            <person name="Otillar R."/>
            <person name="Spatafora J.W."/>
            <person name="Yadav J.S."/>
            <person name="Aerts A."/>
            <person name="Benoit I."/>
            <person name="Boyd A."/>
            <person name="Carlson A."/>
            <person name="Copeland A."/>
            <person name="Coutinho P.M."/>
            <person name="de Vries R.P."/>
            <person name="Ferreira P."/>
            <person name="Findley K."/>
            <person name="Foster B."/>
            <person name="Gaskell J."/>
            <person name="Glotzer D."/>
            <person name="Gorecki P."/>
            <person name="Heitman J."/>
            <person name="Hesse C."/>
            <person name="Hori C."/>
            <person name="Igarashi K."/>
            <person name="Jurgens J.A."/>
            <person name="Kallen N."/>
            <person name="Kersten P."/>
            <person name="Kohler A."/>
            <person name="Kuees U."/>
            <person name="Kumar T.K.A."/>
            <person name="Kuo A."/>
            <person name="LaButti K."/>
            <person name="Larrondo L.F."/>
            <person name="Lindquist E."/>
            <person name="Ling A."/>
            <person name="Lombard V."/>
            <person name="Lucas S."/>
            <person name="Lundell T."/>
            <person name="Martin R."/>
            <person name="McLaughlin D.J."/>
            <person name="Morgenstern I."/>
            <person name="Morin E."/>
            <person name="Murat C."/>
            <person name="Nagy L.G."/>
            <person name="Nolan M."/>
            <person name="Ohm R.A."/>
            <person name="Patyshakuliyeva A."/>
            <person name="Rokas A."/>
            <person name="Ruiz-Duenas F.J."/>
            <person name="Sabat G."/>
            <person name="Salamov A."/>
            <person name="Samejima M."/>
            <person name="Schmutz J."/>
            <person name="Slot J.C."/>
            <person name="St John F."/>
            <person name="Stenlid J."/>
            <person name="Sun H."/>
            <person name="Sun S."/>
            <person name="Syed K."/>
            <person name="Tsang A."/>
            <person name="Wiebenga A."/>
            <person name="Young D."/>
            <person name="Pisabarro A."/>
            <person name="Eastwood D.C."/>
            <person name="Martin F."/>
            <person name="Cullen D."/>
            <person name="Grigoriev I.V."/>
            <person name="Hibbett D.S."/>
        </authorList>
    </citation>
    <scope>NUCLEOTIDE SEQUENCE [LARGE SCALE GENOMIC DNA]</scope>
    <source>
        <strain evidence="2 3">MD-104</strain>
    </source>
</reference>
<gene>
    <name evidence="2" type="ORF">WOLCODRAFT_28977</name>
</gene>